<dbReference type="InterPro" id="IPR001965">
    <property type="entry name" value="Znf_PHD"/>
</dbReference>
<organism evidence="11 12">
    <name type="scientific">Anopheles maculatus</name>
    <dbReference type="NCBI Taxonomy" id="74869"/>
    <lineage>
        <taxon>Eukaryota</taxon>
        <taxon>Metazoa</taxon>
        <taxon>Ecdysozoa</taxon>
        <taxon>Arthropoda</taxon>
        <taxon>Hexapoda</taxon>
        <taxon>Insecta</taxon>
        <taxon>Pterygota</taxon>
        <taxon>Neoptera</taxon>
        <taxon>Endopterygota</taxon>
        <taxon>Diptera</taxon>
        <taxon>Nematocera</taxon>
        <taxon>Culicoidea</taxon>
        <taxon>Culicidae</taxon>
        <taxon>Anophelinae</taxon>
        <taxon>Anopheles</taxon>
        <taxon>Anopheles maculatus group</taxon>
    </lineage>
</organism>
<dbReference type="Gene3D" id="1.10.20.10">
    <property type="entry name" value="Histone, subunit A"/>
    <property type="match status" value="1"/>
</dbReference>
<accession>A0A182SUF0</accession>
<feature type="compositionally biased region" description="Pro residues" evidence="9">
    <location>
        <begin position="789"/>
        <end position="804"/>
    </location>
</feature>
<dbReference type="PANTHER" id="PTHR46452:SF1">
    <property type="entry name" value="TRANSCRIPTION INITIATION FACTOR TFIID SUBUNIT 3"/>
    <property type="match status" value="1"/>
</dbReference>
<protein>
    <recommendedName>
        <fullName evidence="10">PHD-type domain-containing protein</fullName>
    </recommendedName>
</protein>
<dbReference type="GO" id="GO:0046982">
    <property type="term" value="F:protein heterodimerization activity"/>
    <property type="evidence" value="ECO:0007669"/>
    <property type="project" value="InterPro"/>
</dbReference>
<comment type="subcellular location">
    <subcellularLocation>
        <location evidence="1">Nucleus</location>
    </subcellularLocation>
</comment>
<evidence type="ECO:0000256" key="6">
    <source>
        <dbReference type="ARBA" id="ARBA00023163"/>
    </source>
</evidence>
<dbReference type="GO" id="GO:0045944">
    <property type="term" value="P:positive regulation of transcription by RNA polymerase II"/>
    <property type="evidence" value="ECO:0007669"/>
    <property type="project" value="TreeGrafter"/>
</dbReference>
<dbReference type="PANTHER" id="PTHR46452">
    <property type="entry name" value="TRANSCRIPTION INITIATION FACTOR TFIID SUBUNIT 3"/>
    <property type="match status" value="1"/>
</dbReference>
<feature type="compositionally biased region" description="Polar residues" evidence="9">
    <location>
        <begin position="1351"/>
        <end position="1364"/>
    </location>
</feature>
<feature type="compositionally biased region" description="Basic residues" evidence="9">
    <location>
        <begin position="1283"/>
        <end position="1301"/>
    </location>
</feature>
<dbReference type="PROSITE" id="PS50016">
    <property type="entry name" value="ZF_PHD_2"/>
    <property type="match status" value="1"/>
</dbReference>
<feature type="compositionally biased region" description="Basic and acidic residues" evidence="9">
    <location>
        <begin position="1238"/>
        <end position="1252"/>
    </location>
</feature>
<feature type="region of interest" description="Disordered" evidence="9">
    <location>
        <begin position="1621"/>
        <end position="1642"/>
    </location>
</feature>
<sequence length="1642" mass="172816">MDLLIDVTQHFLREISRIMHRYCELYNRTEANLDDLALAYKEIGINLDELMEYVQFVDPIPLTLEVPRFPLPKESNLNFLKPGSREVLMRPVHIPEYMPPLMLEAEEDATTDRAENDGEKRMAYGDAKNLLNNAALAIAATVAATMSSEARALTDGGSGSGMSSDGKEVPLVMGVEEVSSTAEGVEDGSSLPHVVINEEVEIPMQTIEAKEPSTVGGDEESANANKRPDSVIVKDKPTQADDAPVQVGPKPVLTAEEGRPTREISSVIMTTSGFISPAREGKLPESRIPIIPEERPIQQPSPVIPTAPPALTTQSHLPINTTLPSGSSVPVGVPTLAGSGPVSSAALLASAAGSYFPKPCPTDAIAGGVVGVPPPGGATGSVAVGGSLPSDTSSPLVPPMKPSGGEKPPKKVKKKPADRDKKKANTSKKPDKQHAAGEKGIAAMGKQSLPLDVPFGIAVAKERTDFTTPLLPPPPPPPDALAVGRVPDSLVGLSNPFVKNVPLRSDADEAAKAMENSVPGGFGLVVPPNLTTGKPTKPAKVKTPKEKTVKKRKSATPKAGPVPVPGETLMDDPSLLNRPPLPMQNFLPFPTTPKAKKTPKASKKAAAQRGQFDAELPPPLIPGPLGLGTPSFGGPMKPGVCNPTPDGLFGMLPNSTSGIGSSTTAALSLPLKKPPLMGSFKQEESHEPHQQFIDQAAQLNMLQKMHPSLEITASPSFSTQDDHEKPLTPGRMIFEGSRGMKPDTTTSDRDVIVIDDDKSPPHVSAVSSTMTTPPTTKKQRKQAAHTNTNPPPGMGLHGLPPPYAIGPDGEFRPDDSSHFSPVSSNVPKTPDIRLQHSSTSSTASSWLNESPRLAATPKKAIVTGNLFSDLASKTPDDAARLTLAGAAAVAAASEGGKKPKRPKQKPKADAKAVAKLAEANKKLDEAVAAGQKFGNIPGGGHQNPFSLYPGSLNPFAPDASVYSKYLNQSLQTVAGLRNPIPFGMFPLPSGPGLIPDNPLFPRLPPTYPGQPRGPGGFQLPTNPFGLPGINPMNLLRMPTLANRMPGGPGGSQRDFLDEPLDPETKLAQTPLDLQKSTCNVAPLVPPSLFQSATEGMALGGSNELLNLSVSKSTTSVSPSKDTVTTTQTTASTKKETPVATSVSAGGVGGSIFSATSVTPTVKESYKEDQVVILPAASVLPGASPPQRSSMLVVDVEDSDDGSQSTVGGKSKDGKRKQKEHKKDRKLKDGKIKKKKDKKDKSKSKDREREQQLKELTAGTATSPGVMTMGMIGAEEALMEQLRKERKEKKEKRKEKVKKEKRKEKERSMVAIGSGSGGVGQTSSSSVGSTGAGVAQPTGDIVPKLMLKIGGSNATQSPRSETPDQQLFGASAVAATAASSKSDPKRDVSPELARISALVTRPPKLKVVGGGSTVGGSKSKKDEASKHVPPMGSPLLGIAGTDPSKPPLVLDSDDPFNALKQSVKANHHATSTVSSSTSALLVNYTTTDDISAGSVAGSSASRGSKVSRLADNIAADSTVKPFASGETSKKAMKDSSKGSKSVHHQHHHASQVDTYTTTPAHMTDVDGNTVWICPACGRVDDGTPMIGCDGCDAWYHWVCVGIQVPPDDNEDWYCRVCIAKKQDSQADEKQRKRKKKDKKTAKD</sequence>
<feature type="region of interest" description="Disordered" evidence="9">
    <location>
        <begin position="1111"/>
        <end position="1141"/>
    </location>
</feature>
<feature type="compositionally biased region" description="Basic and acidic residues" evidence="9">
    <location>
        <begin position="738"/>
        <end position="760"/>
    </location>
</feature>
<dbReference type="SUPFAM" id="SSF57903">
    <property type="entry name" value="FYVE/PHD zinc finger"/>
    <property type="match status" value="1"/>
</dbReference>
<feature type="compositionally biased region" description="Low complexity" evidence="9">
    <location>
        <begin position="1369"/>
        <end position="1380"/>
    </location>
</feature>
<dbReference type="InterPro" id="IPR006565">
    <property type="entry name" value="BTP"/>
</dbReference>
<dbReference type="InterPro" id="IPR011011">
    <property type="entry name" value="Znf_FYVE_PHD"/>
</dbReference>
<keyword evidence="2" id="KW-0479">Metal-binding</keyword>
<dbReference type="Pfam" id="PF07524">
    <property type="entry name" value="Bromo_TP"/>
    <property type="match status" value="1"/>
</dbReference>
<dbReference type="SMART" id="SM00249">
    <property type="entry name" value="PHD"/>
    <property type="match status" value="1"/>
</dbReference>
<feature type="region of interest" description="Disordered" evidence="9">
    <location>
        <begin position="518"/>
        <end position="567"/>
    </location>
</feature>
<dbReference type="Proteomes" id="UP000075901">
    <property type="component" value="Unassembled WGS sequence"/>
</dbReference>
<feature type="compositionally biased region" description="Basic residues" evidence="9">
    <location>
        <begin position="594"/>
        <end position="603"/>
    </location>
</feature>
<feature type="region of interest" description="Disordered" evidence="9">
    <location>
        <begin position="713"/>
        <end position="849"/>
    </location>
</feature>
<dbReference type="GO" id="GO:0008270">
    <property type="term" value="F:zinc ion binding"/>
    <property type="evidence" value="ECO:0007669"/>
    <property type="project" value="UniProtKB-KW"/>
</dbReference>
<feature type="compositionally biased region" description="Low complexity" evidence="9">
    <location>
        <begin position="1320"/>
        <end position="1335"/>
    </location>
</feature>
<feature type="compositionally biased region" description="Basic residues" evidence="9">
    <location>
        <begin position="1539"/>
        <end position="1548"/>
    </location>
</feature>
<feature type="region of interest" description="Disordered" evidence="9">
    <location>
        <begin position="380"/>
        <end position="443"/>
    </location>
</feature>
<evidence type="ECO:0000256" key="3">
    <source>
        <dbReference type="ARBA" id="ARBA00022771"/>
    </source>
</evidence>
<dbReference type="GO" id="GO:0005669">
    <property type="term" value="C:transcription factor TFIID complex"/>
    <property type="evidence" value="ECO:0007669"/>
    <property type="project" value="TreeGrafter"/>
</dbReference>
<feature type="region of interest" description="Disordered" evidence="9">
    <location>
        <begin position="1195"/>
        <end position="1335"/>
    </location>
</feature>
<keyword evidence="4" id="KW-0862">Zinc</keyword>
<feature type="region of interest" description="Disordered" evidence="9">
    <location>
        <begin position="587"/>
        <end position="619"/>
    </location>
</feature>
<feature type="region of interest" description="Disordered" evidence="9">
    <location>
        <begin position="1350"/>
        <end position="1446"/>
    </location>
</feature>
<feature type="compositionally biased region" description="Basic and acidic residues" evidence="9">
    <location>
        <begin position="415"/>
        <end position="437"/>
    </location>
</feature>
<evidence type="ECO:0000313" key="11">
    <source>
        <dbReference type="EnsemblMetazoa" id="AMAM013633-PA"/>
    </source>
</evidence>
<feature type="region of interest" description="Disordered" evidence="9">
    <location>
        <begin position="205"/>
        <end position="232"/>
    </location>
</feature>
<feature type="domain" description="PHD-type" evidence="10">
    <location>
        <begin position="1569"/>
        <end position="1619"/>
    </location>
</feature>
<dbReference type="EnsemblMetazoa" id="AMAM013633-RA">
    <property type="protein sequence ID" value="AMAM013633-PA"/>
    <property type="gene ID" value="AMAM013633"/>
</dbReference>
<feature type="compositionally biased region" description="Low complexity" evidence="9">
    <location>
        <begin position="1111"/>
        <end position="1131"/>
    </location>
</feature>
<evidence type="ECO:0000256" key="2">
    <source>
        <dbReference type="ARBA" id="ARBA00022723"/>
    </source>
</evidence>
<reference evidence="12" key="1">
    <citation type="submission" date="2013-09" db="EMBL/GenBank/DDBJ databases">
        <title>The Genome Sequence of Anopheles maculatus species B.</title>
        <authorList>
            <consortium name="The Broad Institute Genomics Platform"/>
            <person name="Neafsey D.E."/>
            <person name="Besansky N."/>
            <person name="Howell P."/>
            <person name="Walton C."/>
            <person name="Young S.K."/>
            <person name="Zeng Q."/>
            <person name="Gargeya S."/>
            <person name="Fitzgerald M."/>
            <person name="Haas B."/>
            <person name="Abouelleil A."/>
            <person name="Allen A.W."/>
            <person name="Alvarado L."/>
            <person name="Arachchi H.M."/>
            <person name="Berlin A.M."/>
            <person name="Chapman S.B."/>
            <person name="Gainer-Dewar J."/>
            <person name="Goldberg J."/>
            <person name="Griggs A."/>
            <person name="Gujja S."/>
            <person name="Hansen M."/>
            <person name="Howarth C."/>
            <person name="Imamovic A."/>
            <person name="Ireland A."/>
            <person name="Larimer J."/>
            <person name="McCowan C."/>
            <person name="Murphy C."/>
            <person name="Pearson M."/>
            <person name="Poon T.W."/>
            <person name="Priest M."/>
            <person name="Roberts A."/>
            <person name="Saif S."/>
            <person name="Shea T."/>
            <person name="Sisk P."/>
            <person name="Sykes S."/>
            <person name="Wortman J."/>
            <person name="Nusbaum C."/>
            <person name="Birren B."/>
        </authorList>
    </citation>
    <scope>NUCLEOTIDE SEQUENCE [LARGE SCALE GENOMIC DNA]</scope>
    <source>
        <strain evidence="12">maculatus3</strain>
    </source>
</reference>
<dbReference type="VEuPathDB" id="VectorBase:AMAM013633"/>
<feature type="region of interest" description="Disordered" evidence="9">
    <location>
        <begin position="1520"/>
        <end position="1557"/>
    </location>
</feature>
<proteinExistence type="predicted"/>
<feature type="compositionally biased region" description="Basic and acidic residues" evidence="9">
    <location>
        <begin position="1526"/>
        <end position="1536"/>
    </location>
</feature>
<evidence type="ECO:0000313" key="12">
    <source>
        <dbReference type="Proteomes" id="UP000075901"/>
    </source>
</evidence>
<evidence type="ECO:0000256" key="4">
    <source>
        <dbReference type="ARBA" id="ARBA00022833"/>
    </source>
</evidence>
<keyword evidence="6" id="KW-0804">Transcription</keyword>
<dbReference type="InterPro" id="IPR019786">
    <property type="entry name" value="Zinc_finger_PHD-type_CS"/>
</dbReference>
<evidence type="ECO:0000256" key="8">
    <source>
        <dbReference type="PROSITE-ProRule" id="PRU00146"/>
    </source>
</evidence>
<feature type="compositionally biased region" description="Polar residues" evidence="9">
    <location>
        <begin position="818"/>
        <end position="827"/>
    </location>
</feature>
<evidence type="ECO:0000256" key="5">
    <source>
        <dbReference type="ARBA" id="ARBA00023015"/>
    </source>
</evidence>
<name>A0A182SUF0_9DIPT</name>
<feature type="compositionally biased region" description="Basic residues" evidence="9">
    <location>
        <begin position="1630"/>
        <end position="1642"/>
    </location>
</feature>
<dbReference type="InterPro" id="IPR013083">
    <property type="entry name" value="Znf_RING/FYVE/PHD"/>
</dbReference>
<evidence type="ECO:0000256" key="1">
    <source>
        <dbReference type="ARBA" id="ARBA00004123"/>
    </source>
</evidence>
<feature type="compositionally biased region" description="Low complexity" evidence="9">
    <location>
        <begin position="767"/>
        <end position="776"/>
    </location>
</feature>
<dbReference type="PROSITE" id="PS01359">
    <property type="entry name" value="ZF_PHD_1"/>
    <property type="match status" value="1"/>
</dbReference>
<feature type="compositionally biased region" description="Basic residues" evidence="9">
    <location>
        <begin position="1212"/>
        <end position="1224"/>
    </location>
</feature>
<reference evidence="11" key="2">
    <citation type="submission" date="2020-05" db="UniProtKB">
        <authorList>
            <consortium name="EnsemblMetazoa"/>
        </authorList>
    </citation>
    <scope>IDENTIFICATION</scope>
    <source>
        <strain evidence="11">maculatus3</strain>
    </source>
</reference>
<dbReference type="InterPro" id="IPR019787">
    <property type="entry name" value="Znf_PHD-finger"/>
</dbReference>
<keyword evidence="5" id="KW-0805">Transcription regulation</keyword>
<evidence type="ECO:0000256" key="7">
    <source>
        <dbReference type="ARBA" id="ARBA00023242"/>
    </source>
</evidence>
<keyword evidence="7" id="KW-0539">Nucleus</keyword>
<dbReference type="InterPro" id="IPR009072">
    <property type="entry name" value="Histone-fold"/>
</dbReference>
<feature type="compositionally biased region" description="Basic residues" evidence="9">
    <location>
        <begin position="537"/>
        <end position="555"/>
    </location>
</feature>
<keyword evidence="3 8" id="KW-0863">Zinc-finger</keyword>
<keyword evidence="12" id="KW-1185">Reference proteome</keyword>
<dbReference type="Gene3D" id="3.30.40.10">
    <property type="entry name" value="Zinc/RING finger domain, C3HC4 (zinc finger)"/>
    <property type="match status" value="1"/>
</dbReference>
<dbReference type="Pfam" id="PF00628">
    <property type="entry name" value="PHD"/>
    <property type="match status" value="1"/>
</dbReference>
<dbReference type="GO" id="GO:0002039">
    <property type="term" value="F:p53 binding"/>
    <property type="evidence" value="ECO:0007669"/>
    <property type="project" value="TreeGrafter"/>
</dbReference>
<evidence type="ECO:0000256" key="9">
    <source>
        <dbReference type="SAM" id="MobiDB-lite"/>
    </source>
</evidence>
<evidence type="ECO:0000259" key="10">
    <source>
        <dbReference type="PROSITE" id="PS50016"/>
    </source>
</evidence>
<dbReference type="CDD" id="cd15522">
    <property type="entry name" value="PHD_TAF3"/>
    <property type="match status" value="1"/>
</dbReference>